<dbReference type="EMBL" id="JBHSJF010000006">
    <property type="protein sequence ID" value="MFC5069240.1"/>
    <property type="molecule type" value="Genomic_DNA"/>
</dbReference>
<dbReference type="InterPro" id="IPR036565">
    <property type="entry name" value="Mur-like_cat_sf"/>
</dbReference>
<evidence type="ECO:0000256" key="10">
    <source>
        <dbReference type="HAMAP-Rule" id="MF_02019"/>
    </source>
</evidence>
<evidence type="ECO:0000256" key="11">
    <source>
        <dbReference type="RuleBase" id="RU004136"/>
    </source>
</evidence>
<dbReference type="InterPro" id="IPR036615">
    <property type="entry name" value="Mur_ligase_C_dom_sf"/>
</dbReference>
<keyword evidence="9 10" id="KW-0961">Cell wall biogenesis/degradation</keyword>
<dbReference type="SUPFAM" id="SSF53623">
    <property type="entry name" value="MurD-like peptide ligases, catalytic domain"/>
    <property type="match status" value="1"/>
</dbReference>
<dbReference type="InterPro" id="IPR035911">
    <property type="entry name" value="MurE/MurF_N"/>
</dbReference>
<dbReference type="Gene3D" id="3.40.1390.10">
    <property type="entry name" value="MurE/MurF, N-terminal domain"/>
    <property type="match status" value="1"/>
</dbReference>
<sequence>MSEALWTGKDFAAALGGQVTGKLPRAITGISIDSRTIDKGEAYFAIKGDRHDGHAFVRSALDNGAGVAVIAQSKQDEVGTTSPLLVVPDVLDGLMALGKASRDRSKAWVIAVTGSVGKTGTKEMLRLMLSADADTHASVASFNNHWGVPLTLARMPQSTHYGIFEIGMNHSGEITPLTKMVRPHIAIVTTVEPVHVEHFPSIEAIADAKAEIFSGLEPGGAAIINADNPYADRLVTAAKAVQAEVRTFGQAANADARLLTVASLPAHSIVTASILGQEIAYRLGAPGRHLVMNSLAALMAAKLAGADLHSAASKLMEFQPSAGRGLRHELVTPTGPAVLLDESYNANPASMRAAISLLGLSPAAGRRIAVLGDMLELGDQADELHRQLAPALAEARIDLLFAAGPAMRALYEQVPATRRGGWAESSSELQPLVLDEVKGGDAVMIKGSNGSRMSPIVSALIRRFAPADASV</sequence>
<dbReference type="InterPro" id="IPR013221">
    <property type="entry name" value="Mur_ligase_cen"/>
</dbReference>
<keyword evidence="3 10" id="KW-0132">Cell division</keyword>
<evidence type="ECO:0000313" key="15">
    <source>
        <dbReference type="EMBL" id="MFC5069240.1"/>
    </source>
</evidence>
<dbReference type="NCBIfam" id="TIGR01143">
    <property type="entry name" value="murF"/>
    <property type="match status" value="1"/>
</dbReference>
<dbReference type="Pfam" id="PF01225">
    <property type="entry name" value="Mur_ligase"/>
    <property type="match status" value="1"/>
</dbReference>
<comment type="pathway">
    <text evidence="10 11">Cell wall biogenesis; peptidoglycan biosynthesis.</text>
</comment>
<evidence type="ECO:0000313" key="16">
    <source>
        <dbReference type="Proteomes" id="UP001595796"/>
    </source>
</evidence>
<feature type="domain" description="Mur ligase N-terminal catalytic" evidence="12">
    <location>
        <begin position="27"/>
        <end position="74"/>
    </location>
</feature>
<protein>
    <recommendedName>
        <fullName evidence="10 11">UDP-N-acetylmuramoyl-tripeptide--D-alanyl-D-alanine ligase</fullName>
        <ecNumber evidence="10 11">6.3.2.10</ecNumber>
    </recommendedName>
    <alternativeName>
        <fullName evidence="10">D-alanyl-D-alanine-adding enzyme</fullName>
    </alternativeName>
</protein>
<dbReference type="InterPro" id="IPR005863">
    <property type="entry name" value="UDP-N-AcMur_synth"/>
</dbReference>
<keyword evidence="4 10" id="KW-0547">Nucleotide-binding</keyword>
<keyword evidence="6 10" id="KW-0133">Cell shape</keyword>
<dbReference type="HAMAP" id="MF_02019">
    <property type="entry name" value="MurF"/>
    <property type="match status" value="1"/>
</dbReference>
<proteinExistence type="inferred from homology"/>
<comment type="subcellular location">
    <subcellularLocation>
        <location evidence="10 11">Cytoplasm</location>
    </subcellularLocation>
</comment>
<dbReference type="InterPro" id="IPR000713">
    <property type="entry name" value="Mur_ligase_N"/>
</dbReference>
<dbReference type="NCBIfam" id="NF010693">
    <property type="entry name" value="PRK14093.1"/>
    <property type="match status" value="1"/>
</dbReference>
<evidence type="ECO:0000256" key="2">
    <source>
        <dbReference type="ARBA" id="ARBA00022598"/>
    </source>
</evidence>
<evidence type="ECO:0000259" key="12">
    <source>
        <dbReference type="Pfam" id="PF01225"/>
    </source>
</evidence>
<evidence type="ECO:0000259" key="14">
    <source>
        <dbReference type="Pfam" id="PF08245"/>
    </source>
</evidence>
<dbReference type="Proteomes" id="UP001595796">
    <property type="component" value="Unassembled WGS sequence"/>
</dbReference>
<comment type="function">
    <text evidence="10 11">Involved in cell wall formation. Catalyzes the final step in the synthesis of UDP-N-acetylmuramoyl-pentapeptide, the precursor of murein.</text>
</comment>
<dbReference type="SUPFAM" id="SSF63418">
    <property type="entry name" value="MurE/MurF N-terminal domain"/>
    <property type="match status" value="1"/>
</dbReference>
<dbReference type="Gene3D" id="3.90.190.20">
    <property type="entry name" value="Mur ligase, C-terminal domain"/>
    <property type="match status" value="1"/>
</dbReference>
<accession>A0ABV9Z2L9</accession>
<feature type="domain" description="Mur ligase central" evidence="14">
    <location>
        <begin position="112"/>
        <end position="301"/>
    </location>
</feature>
<organism evidence="15 16">
    <name type="scientific">Flaviflagellibacter deserti</name>
    <dbReference type="NCBI Taxonomy" id="2267266"/>
    <lineage>
        <taxon>Bacteria</taxon>
        <taxon>Pseudomonadati</taxon>
        <taxon>Pseudomonadota</taxon>
        <taxon>Alphaproteobacteria</taxon>
        <taxon>Hyphomicrobiales</taxon>
        <taxon>Flaviflagellibacter</taxon>
    </lineage>
</organism>
<comment type="caution">
    <text evidence="15">The sequence shown here is derived from an EMBL/GenBank/DDBJ whole genome shotgun (WGS) entry which is preliminary data.</text>
</comment>
<evidence type="ECO:0000256" key="8">
    <source>
        <dbReference type="ARBA" id="ARBA00023306"/>
    </source>
</evidence>
<evidence type="ECO:0000256" key="1">
    <source>
        <dbReference type="ARBA" id="ARBA00022490"/>
    </source>
</evidence>
<dbReference type="Pfam" id="PF08245">
    <property type="entry name" value="Mur_ligase_M"/>
    <property type="match status" value="1"/>
</dbReference>
<comment type="caution">
    <text evidence="10">Lacks conserved residue(s) required for the propagation of feature annotation.</text>
</comment>
<gene>
    <name evidence="10" type="primary">murF</name>
    <name evidence="15" type="ORF">ACFPFW_14580</name>
</gene>
<keyword evidence="1 10" id="KW-0963">Cytoplasm</keyword>
<dbReference type="Gene3D" id="3.40.1190.10">
    <property type="entry name" value="Mur-like, catalytic domain"/>
    <property type="match status" value="1"/>
</dbReference>
<keyword evidence="16" id="KW-1185">Reference proteome</keyword>
<dbReference type="EC" id="6.3.2.10" evidence="10 11"/>
<keyword evidence="8 10" id="KW-0131">Cell cycle</keyword>
<keyword evidence="7 10" id="KW-0573">Peptidoglycan synthesis</keyword>
<evidence type="ECO:0000256" key="4">
    <source>
        <dbReference type="ARBA" id="ARBA00022741"/>
    </source>
</evidence>
<evidence type="ECO:0000256" key="7">
    <source>
        <dbReference type="ARBA" id="ARBA00022984"/>
    </source>
</evidence>
<dbReference type="InterPro" id="IPR051046">
    <property type="entry name" value="MurCDEF_CellWall_CoF430Synth"/>
</dbReference>
<keyword evidence="2 10" id="KW-0436">Ligase</keyword>
<comment type="similarity">
    <text evidence="10">Belongs to the MurCDEF family. MurF subfamily.</text>
</comment>
<comment type="catalytic activity">
    <reaction evidence="10 11">
        <text>D-alanyl-D-alanine + UDP-N-acetyl-alpha-D-muramoyl-L-alanyl-gamma-D-glutamyl-meso-2,6-diaminopimelate + ATP = UDP-N-acetyl-alpha-D-muramoyl-L-alanyl-gamma-D-glutamyl-meso-2,6-diaminopimeloyl-D-alanyl-D-alanine + ADP + phosphate + H(+)</text>
        <dbReference type="Rhea" id="RHEA:28374"/>
        <dbReference type="ChEBI" id="CHEBI:15378"/>
        <dbReference type="ChEBI" id="CHEBI:30616"/>
        <dbReference type="ChEBI" id="CHEBI:43474"/>
        <dbReference type="ChEBI" id="CHEBI:57822"/>
        <dbReference type="ChEBI" id="CHEBI:61386"/>
        <dbReference type="ChEBI" id="CHEBI:83905"/>
        <dbReference type="ChEBI" id="CHEBI:456216"/>
        <dbReference type="EC" id="6.3.2.10"/>
    </reaction>
</comment>
<dbReference type="RefSeq" id="WP_114958219.1">
    <property type="nucleotide sequence ID" value="NZ_JBHSJF010000006.1"/>
</dbReference>
<dbReference type="SUPFAM" id="SSF53244">
    <property type="entry name" value="MurD-like peptide ligases, peptide-binding domain"/>
    <property type="match status" value="1"/>
</dbReference>
<evidence type="ECO:0000256" key="6">
    <source>
        <dbReference type="ARBA" id="ARBA00022960"/>
    </source>
</evidence>
<reference evidence="16" key="1">
    <citation type="journal article" date="2019" name="Int. J. Syst. Evol. Microbiol.">
        <title>The Global Catalogue of Microorganisms (GCM) 10K type strain sequencing project: providing services to taxonomists for standard genome sequencing and annotation.</title>
        <authorList>
            <consortium name="The Broad Institute Genomics Platform"/>
            <consortium name="The Broad Institute Genome Sequencing Center for Infectious Disease"/>
            <person name="Wu L."/>
            <person name="Ma J."/>
        </authorList>
    </citation>
    <scope>NUCLEOTIDE SEQUENCE [LARGE SCALE GENOMIC DNA]</scope>
    <source>
        <strain evidence="16">CGMCC 1.16444</strain>
    </source>
</reference>
<dbReference type="PANTHER" id="PTHR43024:SF1">
    <property type="entry name" value="UDP-N-ACETYLMURAMOYL-TRIPEPTIDE--D-ALANYL-D-ALANINE LIGASE"/>
    <property type="match status" value="1"/>
</dbReference>
<evidence type="ECO:0000256" key="3">
    <source>
        <dbReference type="ARBA" id="ARBA00022618"/>
    </source>
</evidence>
<dbReference type="PANTHER" id="PTHR43024">
    <property type="entry name" value="UDP-N-ACETYLMURAMOYL-TRIPEPTIDE--D-ALANYL-D-ALANINE LIGASE"/>
    <property type="match status" value="1"/>
</dbReference>
<evidence type="ECO:0000256" key="5">
    <source>
        <dbReference type="ARBA" id="ARBA00022840"/>
    </source>
</evidence>
<name>A0ABV9Z2L9_9HYPH</name>
<dbReference type="InterPro" id="IPR004101">
    <property type="entry name" value="Mur_ligase_C"/>
</dbReference>
<evidence type="ECO:0000256" key="9">
    <source>
        <dbReference type="ARBA" id="ARBA00023316"/>
    </source>
</evidence>
<dbReference type="Pfam" id="PF02875">
    <property type="entry name" value="Mur_ligase_C"/>
    <property type="match status" value="1"/>
</dbReference>
<evidence type="ECO:0000259" key="13">
    <source>
        <dbReference type="Pfam" id="PF02875"/>
    </source>
</evidence>
<feature type="domain" description="Mur ligase C-terminal" evidence="13">
    <location>
        <begin position="327"/>
        <end position="448"/>
    </location>
</feature>
<keyword evidence="5 10" id="KW-0067">ATP-binding</keyword>
<dbReference type="GO" id="GO:0016874">
    <property type="term" value="F:ligase activity"/>
    <property type="evidence" value="ECO:0007669"/>
    <property type="project" value="UniProtKB-KW"/>
</dbReference>